<feature type="compositionally biased region" description="Low complexity" evidence="10">
    <location>
        <begin position="166"/>
        <end position="182"/>
    </location>
</feature>
<keyword evidence="2" id="KW-1003">Cell membrane</keyword>
<evidence type="ECO:0000256" key="7">
    <source>
        <dbReference type="ARBA" id="ARBA00023180"/>
    </source>
</evidence>
<dbReference type="GO" id="GO:0098552">
    <property type="term" value="C:side of membrane"/>
    <property type="evidence" value="ECO:0007669"/>
    <property type="project" value="UniProtKB-KW"/>
</dbReference>
<dbReference type="InterPro" id="IPR003245">
    <property type="entry name" value="Phytocyanin_dom"/>
</dbReference>
<evidence type="ECO:0000256" key="10">
    <source>
        <dbReference type="SAM" id="MobiDB-lite"/>
    </source>
</evidence>
<keyword evidence="7" id="KW-0325">Glycoprotein</keyword>
<dbReference type="InterPro" id="IPR039391">
    <property type="entry name" value="Phytocyanin-like"/>
</dbReference>
<sequence length="182" mass="19877">MLASSSLVLILLSLFFSFLYANEVLVGSKKDAWKIPSSQSDSLNLWAQSSRFVVGDTLGNPHLHFQPQTPSGVLAFIMYFYDKERDYSVLQVTKEDYVSCNTSNPIAEYNEGNTKVTLGRSGPFYFISDGEGHCEKGQKMIVVVLSQRHGYTGISPSPSPVEFEGSPAPAVAPSPTSRATSL</sequence>
<evidence type="ECO:0000256" key="1">
    <source>
        <dbReference type="ARBA" id="ARBA00004609"/>
    </source>
</evidence>
<dbReference type="AlphaFoldDB" id="A0A1Q3CVM2"/>
<evidence type="ECO:0000256" key="2">
    <source>
        <dbReference type="ARBA" id="ARBA00022475"/>
    </source>
</evidence>
<dbReference type="InterPro" id="IPR041846">
    <property type="entry name" value="ENL_dom"/>
</dbReference>
<comment type="similarity">
    <text evidence="9">Belongs to the early nodulin-like (ENODL) family.</text>
</comment>
<dbReference type="InParanoid" id="A0A1Q3CVM2"/>
<evidence type="ECO:0000313" key="13">
    <source>
        <dbReference type="EMBL" id="GAV84289.1"/>
    </source>
</evidence>
<feature type="domain" description="Phytocyanin" evidence="12">
    <location>
        <begin position="22"/>
        <end position="146"/>
    </location>
</feature>
<keyword evidence="6" id="KW-1015">Disulfide bond</keyword>
<dbReference type="Pfam" id="PF02298">
    <property type="entry name" value="Cu_bind_like"/>
    <property type="match status" value="1"/>
</dbReference>
<feature type="chain" id="PRO_5012772229" evidence="11">
    <location>
        <begin position="22"/>
        <end position="182"/>
    </location>
</feature>
<reference evidence="14" key="1">
    <citation type="submission" date="2016-04" db="EMBL/GenBank/DDBJ databases">
        <title>Cephalotus genome sequencing.</title>
        <authorList>
            <person name="Fukushima K."/>
            <person name="Hasebe M."/>
            <person name="Fang X."/>
        </authorList>
    </citation>
    <scope>NUCLEOTIDE SEQUENCE [LARGE SCALE GENOMIC DNA]</scope>
    <source>
        <strain evidence="14">cv. St1</strain>
    </source>
</reference>
<evidence type="ECO:0000256" key="6">
    <source>
        <dbReference type="ARBA" id="ARBA00023157"/>
    </source>
</evidence>
<dbReference type="PROSITE" id="PS51485">
    <property type="entry name" value="PHYTOCYANIN"/>
    <property type="match status" value="1"/>
</dbReference>
<dbReference type="CDD" id="cd11019">
    <property type="entry name" value="OsENODL1_like"/>
    <property type="match status" value="1"/>
</dbReference>
<dbReference type="Proteomes" id="UP000187406">
    <property type="component" value="Unassembled WGS sequence"/>
</dbReference>
<organism evidence="13 14">
    <name type="scientific">Cephalotus follicularis</name>
    <name type="common">Albany pitcher plant</name>
    <dbReference type="NCBI Taxonomy" id="3775"/>
    <lineage>
        <taxon>Eukaryota</taxon>
        <taxon>Viridiplantae</taxon>
        <taxon>Streptophyta</taxon>
        <taxon>Embryophyta</taxon>
        <taxon>Tracheophyta</taxon>
        <taxon>Spermatophyta</taxon>
        <taxon>Magnoliopsida</taxon>
        <taxon>eudicotyledons</taxon>
        <taxon>Gunneridae</taxon>
        <taxon>Pentapetalae</taxon>
        <taxon>rosids</taxon>
        <taxon>fabids</taxon>
        <taxon>Oxalidales</taxon>
        <taxon>Cephalotaceae</taxon>
        <taxon>Cephalotus</taxon>
    </lineage>
</organism>
<keyword evidence="8" id="KW-0449">Lipoprotein</keyword>
<evidence type="ECO:0000313" key="14">
    <source>
        <dbReference type="Proteomes" id="UP000187406"/>
    </source>
</evidence>
<keyword evidence="14" id="KW-1185">Reference proteome</keyword>
<dbReference type="InterPro" id="IPR008972">
    <property type="entry name" value="Cupredoxin"/>
</dbReference>
<keyword evidence="4 11" id="KW-0732">Signal</keyword>
<gene>
    <name evidence="13" type="ORF">CFOL_v3_27733</name>
</gene>
<feature type="non-terminal residue" evidence="13">
    <location>
        <position position="182"/>
    </location>
</feature>
<feature type="signal peptide" evidence="11">
    <location>
        <begin position="1"/>
        <end position="21"/>
    </location>
</feature>
<accession>A0A1Q3CVM2</accession>
<proteinExistence type="inferred from homology"/>
<protein>
    <submittedName>
        <fullName evidence="13">Cu_bind_like domain-containing protein</fullName>
    </submittedName>
</protein>
<keyword evidence="3" id="KW-0336">GPI-anchor</keyword>
<dbReference type="PANTHER" id="PTHR33021">
    <property type="entry name" value="BLUE COPPER PROTEIN"/>
    <property type="match status" value="1"/>
</dbReference>
<dbReference type="GO" id="GO:0009055">
    <property type="term" value="F:electron transfer activity"/>
    <property type="evidence" value="ECO:0007669"/>
    <property type="project" value="InterPro"/>
</dbReference>
<dbReference type="GO" id="GO:0005886">
    <property type="term" value="C:plasma membrane"/>
    <property type="evidence" value="ECO:0007669"/>
    <property type="project" value="UniProtKB-SubCell"/>
</dbReference>
<dbReference type="PANTHER" id="PTHR33021:SF197">
    <property type="entry name" value="EARLY NODULIN-LIKE PROTEIN 13"/>
    <property type="match status" value="1"/>
</dbReference>
<keyword evidence="5" id="KW-0472">Membrane</keyword>
<comment type="caution">
    <text evidence="13">The sequence shown here is derived from an EMBL/GenBank/DDBJ whole genome shotgun (WGS) entry which is preliminary data.</text>
</comment>
<dbReference type="EMBL" id="BDDD01003164">
    <property type="protein sequence ID" value="GAV84289.1"/>
    <property type="molecule type" value="Genomic_DNA"/>
</dbReference>
<comment type="subcellular location">
    <subcellularLocation>
        <location evidence="1">Cell membrane</location>
        <topology evidence="1">Lipid-anchor</topology>
        <topology evidence="1">GPI-anchor</topology>
    </subcellularLocation>
</comment>
<evidence type="ECO:0000256" key="8">
    <source>
        <dbReference type="ARBA" id="ARBA00023288"/>
    </source>
</evidence>
<evidence type="ECO:0000256" key="3">
    <source>
        <dbReference type="ARBA" id="ARBA00022622"/>
    </source>
</evidence>
<evidence type="ECO:0000256" key="9">
    <source>
        <dbReference type="ARBA" id="ARBA00035011"/>
    </source>
</evidence>
<feature type="region of interest" description="Disordered" evidence="10">
    <location>
        <begin position="155"/>
        <end position="182"/>
    </location>
</feature>
<dbReference type="Gene3D" id="2.60.40.420">
    <property type="entry name" value="Cupredoxins - blue copper proteins"/>
    <property type="match status" value="1"/>
</dbReference>
<name>A0A1Q3CVM2_CEPFO</name>
<dbReference type="FunCoup" id="A0A1Q3CVM2">
    <property type="interactions" value="137"/>
</dbReference>
<dbReference type="OrthoDB" id="1937044at2759"/>
<dbReference type="STRING" id="3775.A0A1Q3CVM2"/>
<evidence type="ECO:0000256" key="5">
    <source>
        <dbReference type="ARBA" id="ARBA00023136"/>
    </source>
</evidence>
<evidence type="ECO:0000256" key="11">
    <source>
        <dbReference type="SAM" id="SignalP"/>
    </source>
</evidence>
<evidence type="ECO:0000256" key="4">
    <source>
        <dbReference type="ARBA" id="ARBA00022729"/>
    </source>
</evidence>
<evidence type="ECO:0000259" key="12">
    <source>
        <dbReference type="PROSITE" id="PS51485"/>
    </source>
</evidence>
<dbReference type="SUPFAM" id="SSF49503">
    <property type="entry name" value="Cupredoxins"/>
    <property type="match status" value="1"/>
</dbReference>